<comment type="function">
    <text evidence="7">Component of the EKC/KEOPS complex that is required for the formation of a threonylcarbamoyl group on adenosine at position 37 (t(6)A37) in tRNAs that read codons beginning with adenine. The complex is probably involved in the transfer of the threonylcarbamoyl moiety of threonylcarbamoyl-AMP (TC-AMP) to the N6 group of A37. CGI121 acts as an allosteric effector that regulates the t(6)A activity of the complex. The EKC/KEOPS complex also promotes both telomere uncapping and telomere elongation. The complex is required for efficient recruitment of transcriptional coactivators. CGI121 is not required for tRNA modification.</text>
</comment>
<comment type="similarity">
    <text evidence="2 8">Belongs to the CGI121/TPRKB family.</text>
</comment>
<dbReference type="Proteomes" id="UP000002866">
    <property type="component" value="Chromosome 3"/>
</dbReference>
<accession>I2H0V5</accession>
<reference evidence="9 10" key="1">
    <citation type="journal article" date="2011" name="Proc. Natl. Acad. Sci. U.S.A.">
        <title>Evolutionary erosion of yeast sex chromosomes by mating-type switching accidents.</title>
        <authorList>
            <person name="Gordon J.L."/>
            <person name="Armisen D."/>
            <person name="Proux-Wera E."/>
            <person name="Oheigeartaigh S.S."/>
            <person name="Byrne K.P."/>
            <person name="Wolfe K.H."/>
        </authorList>
    </citation>
    <scope>NUCLEOTIDE SEQUENCE [LARGE SCALE GENOMIC DNA]</scope>
    <source>
        <strain evidence="10">ATCC 34711 / CBS 6284 / DSM 70876 / NBRC 10599 / NRRL Y-10934 / UCD 77-7</strain>
    </source>
</reference>
<dbReference type="STRING" id="1071380.I2H0V5"/>
<evidence type="ECO:0000313" key="10">
    <source>
        <dbReference type="Proteomes" id="UP000002866"/>
    </source>
</evidence>
<dbReference type="AlphaFoldDB" id="I2H0V5"/>
<dbReference type="FunCoup" id="I2H0V5">
    <property type="interactions" value="527"/>
</dbReference>
<dbReference type="GO" id="GO:0005829">
    <property type="term" value="C:cytosol"/>
    <property type="evidence" value="ECO:0007669"/>
    <property type="project" value="TreeGrafter"/>
</dbReference>
<dbReference type="InterPro" id="IPR013926">
    <property type="entry name" value="CGI121/TPRKB"/>
</dbReference>
<evidence type="ECO:0000256" key="4">
    <source>
        <dbReference type="ARBA" id="ARBA00016009"/>
    </source>
</evidence>
<dbReference type="GO" id="GO:0000049">
    <property type="term" value="F:tRNA binding"/>
    <property type="evidence" value="ECO:0007669"/>
    <property type="project" value="EnsemblFungi"/>
</dbReference>
<evidence type="ECO:0000256" key="1">
    <source>
        <dbReference type="ARBA" id="ARBA00004123"/>
    </source>
</evidence>
<name>I2H0V5_HENB6</name>
<evidence type="ECO:0000313" key="9">
    <source>
        <dbReference type="EMBL" id="CCH60007.1"/>
    </source>
</evidence>
<dbReference type="Gene3D" id="3.30.2380.10">
    <property type="entry name" value="CGI121/TPRKB"/>
    <property type="match status" value="1"/>
</dbReference>
<evidence type="ECO:0000256" key="3">
    <source>
        <dbReference type="ARBA" id="ARBA00015316"/>
    </source>
</evidence>
<dbReference type="PANTHER" id="PTHR15840">
    <property type="entry name" value="CGI-121 FAMILY MEMBER"/>
    <property type="match status" value="1"/>
</dbReference>
<evidence type="ECO:0000256" key="8">
    <source>
        <dbReference type="RuleBase" id="RU004398"/>
    </source>
</evidence>
<dbReference type="eggNOG" id="KOG4066">
    <property type="taxonomic scope" value="Eukaryota"/>
</dbReference>
<dbReference type="HOGENOM" id="CLU_065847_1_1_1"/>
<keyword evidence="5" id="KW-0819">tRNA processing</keyword>
<dbReference type="OMA" id="DANPHFD"/>
<dbReference type="OrthoDB" id="329139at2759"/>
<protein>
    <recommendedName>
        <fullName evidence="4">EKC/KEOPS complex subunit CGI121</fullName>
    </recommendedName>
    <alternativeName>
        <fullName evidence="3">EKC/KEOPS complex subunit cgi121</fullName>
    </alternativeName>
</protein>
<proteinExistence type="inferred from homology"/>
<keyword evidence="10" id="KW-1185">Reference proteome</keyword>
<sequence length="168" mass="19164">MLVSKLPQFPDFTISASLFSNIENGEDLVKDIANIPYSLIDTTLICSVEQIYSAIYRVLVEYKFNRIKTKSINSELLLCLSQNSNITQNFKKFGINANTKNLVIVSILENQINNDLNKEFNALLKGEEIELNNENLQKICDMKAIRKILTSNLMMIQILPRPLSMLFS</sequence>
<evidence type="ECO:0000256" key="2">
    <source>
        <dbReference type="ARBA" id="ARBA00005546"/>
    </source>
</evidence>
<evidence type="ECO:0000256" key="6">
    <source>
        <dbReference type="ARBA" id="ARBA00023242"/>
    </source>
</evidence>
<dbReference type="GO" id="GO:0000408">
    <property type="term" value="C:EKC/KEOPS complex"/>
    <property type="evidence" value="ECO:0007669"/>
    <property type="project" value="EnsemblFungi"/>
</dbReference>
<dbReference type="KEGG" id="tbl:TBLA_0C01940"/>
<dbReference type="SUPFAM" id="SSF143870">
    <property type="entry name" value="PF0523-like"/>
    <property type="match status" value="1"/>
</dbReference>
<dbReference type="InterPro" id="IPR036504">
    <property type="entry name" value="CGI121/TPRKB_sf"/>
</dbReference>
<dbReference type="PANTHER" id="PTHR15840:SF10">
    <property type="entry name" value="EKC_KEOPS COMPLEX SUBUNIT TPRKB"/>
    <property type="match status" value="1"/>
</dbReference>
<evidence type="ECO:0000256" key="7">
    <source>
        <dbReference type="ARBA" id="ARBA00025043"/>
    </source>
</evidence>
<dbReference type="GO" id="GO:0000722">
    <property type="term" value="P:telomere maintenance via recombination"/>
    <property type="evidence" value="ECO:0007669"/>
    <property type="project" value="EnsemblFungi"/>
</dbReference>
<comment type="subcellular location">
    <subcellularLocation>
        <location evidence="1">Nucleus</location>
    </subcellularLocation>
</comment>
<dbReference type="EMBL" id="HE806318">
    <property type="protein sequence ID" value="CCH60007.1"/>
    <property type="molecule type" value="Genomic_DNA"/>
</dbReference>
<dbReference type="GO" id="GO:0005634">
    <property type="term" value="C:nucleus"/>
    <property type="evidence" value="ECO:0007669"/>
    <property type="project" value="UniProtKB-SubCell"/>
</dbReference>
<dbReference type="Pfam" id="PF08617">
    <property type="entry name" value="CGI-121"/>
    <property type="match status" value="1"/>
</dbReference>
<dbReference type="RefSeq" id="XP_004179526.1">
    <property type="nucleotide sequence ID" value="XM_004179478.1"/>
</dbReference>
<keyword evidence="6 8" id="KW-0539">Nucleus</keyword>
<organism evidence="9 10">
    <name type="scientific">Henningerozyma blattae (strain ATCC 34711 / CBS 6284 / DSM 70876 / NBRC 10599 / NRRL Y-10934 / UCD 77-7)</name>
    <name type="common">Yeast</name>
    <name type="synonym">Tetrapisispora blattae</name>
    <dbReference type="NCBI Taxonomy" id="1071380"/>
    <lineage>
        <taxon>Eukaryota</taxon>
        <taxon>Fungi</taxon>
        <taxon>Dikarya</taxon>
        <taxon>Ascomycota</taxon>
        <taxon>Saccharomycotina</taxon>
        <taxon>Saccharomycetes</taxon>
        <taxon>Saccharomycetales</taxon>
        <taxon>Saccharomycetaceae</taxon>
        <taxon>Henningerozyma</taxon>
    </lineage>
</organism>
<dbReference type="InParanoid" id="I2H0V5"/>
<dbReference type="GO" id="GO:0045944">
    <property type="term" value="P:positive regulation of transcription by RNA polymerase II"/>
    <property type="evidence" value="ECO:0007669"/>
    <property type="project" value="EnsemblFungi"/>
</dbReference>
<dbReference type="GeneID" id="14494987"/>
<evidence type="ECO:0000256" key="5">
    <source>
        <dbReference type="ARBA" id="ARBA00022694"/>
    </source>
</evidence>
<gene>
    <name evidence="9" type="primary">TBLA0C01940</name>
    <name evidence="9" type="ORF">TBLA_0C01940</name>
</gene>
<dbReference type="GO" id="GO:0002949">
    <property type="term" value="P:tRNA threonylcarbamoyladenosine modification"/>
    <property type="evidence" value="ECO:0007669"/>
    <property type="project" value="TreeGrafter"/>
</dbReference>